<keyword evidence="13 16" id="KW-0173">Coenzyme A biosynthesis</keyword>
<dbReference type="Pfam" id="PF03309">
    <property type="entry name" value="Pan_kinase"/>
    <property type="match status" value="1"/>
</dbReference>
<evidence type="ECO:0000256" key="10">
    <source>
        <dbReference type="ARBA" id="ARBA00022777"/>
    </source>
</evidence>
<keyword evidence="17" id="KW-0812">Transmembrane</keyword>
<dbReference type="SUPFAM" id="SSF53067">
    <property type="entry name" value="Actin-like ATPase domain"/>
    <property type="match status" value="2"/>
</dbReference>
<keyword evidence="12 16" id="KW-0630">Potassium</keyword>
<sequence length="270" mass="30475">MQIYIHFYYSQRKIYKKSFRKFAAIILVMNLIIDAGNTFVKFAVFQQHTIVAKKSVILDEFLKTYKKVLKKYTDIERCIISSVGSLGKKEVDAVKNDLDVLMLDYKTQLPFKNVYSTPKTLGVDRMALVSASVDQFPNNNVLIIDAGTCITYDFITSKNEYLGGAISPGIRLRYKSLHNLTANLPLLDTEEPENIVGNSTHKSIHSGVINGVLKEIDGNIDEYKEKYSDLTVILTGGDTKFLSNQLKNSIFANSNFLLEGLNFILEFNSN</sequence>
<keyword evidence="19" id="KW-1185">Reference proteome</keyword>
<evidence type="ECO:0000256" key="14">
    <source>
        <dbReference type="ARBA" id="ARBA00038036"/>
    </source>
</evidence>
<feature type="binding site" evidence="16">
    <location>
        <position position="148"/>
    </location>
    <ligand>
        <name>ATP</name>
        <dbReference type="ChEBI" id="CHEBI:30616"/>
    </ligand>
</feature>
<evidence type="ECO:0000256" key="15">
    <source>
        <dbReference type="ARBA" id="ARBA00040883"/>
    </source>
</evidence>
<feature type="active site" description="Proton acceptor" evidence="16">
    <location>
        <position position="124"/>
    </location>
</feature>
<feature type="binding site" evidence="16">
    <location>
        <position position="145"/>
    </location>
    <ligand>
        <name>K(+)</name>
        <dbReference type="ChEBI" id="CHEBI:29103"/>
    </ligand>
</feature>
<organism evidence="18 19">
    <name type="scientific">Ichthyenterobacterium magnum</name>
    <dbReference type="NCBI Taxonomy" id="1230530"/>
    <lineage>
        <taxon>Bacteria</taxon>
        <taxon>Pseudomonadati</taxon>
        <taxon>Bacteroidota</taxon>
        <taxon>Flavobacteriia</taxon>
        <taxon>Flavobacteriales</taxon>
        <taxon>Flavobacteriaceae</taxon>
        <taxon>Ichthyenterobacterium</taxon>
    </lineage>
</organism>
<dbReference type="InterPro" id="IPR043129">
    <property type="entry name" value="ATPase_NBD"/>
</dbReference>
<protein>
    <recommendedName>
        <fullName evidence="15 16">Type III pantothenate kinase</fullName>
        <ecNumber evidence="6 16">2.7.1.33</ecNumber>
    </recommendedName>
    <alternativeName>
        <fullName evidence="16">PanK-III</fullName>
    </alternativeName>
    <alternativeName>
        <fullName evidence="16">Pantothenic acid kinase</fullName>
    </alternativeName>
</protein>
<evidence type="ECO:0000256" key="16">
    <source>
        <dbReference type="HAMAP-Rule" id="MF_01274"/>
    </source>
</evidence>
<evidence type="ECO:0000256" key="7">
    <source>
        <dbReference type="ARBA" id="ARBA00022490"/>
    </source>
</evidence>
<feature type="binding site" evidence="16">
    <location>
        <begin position="122"/>
        <end position="125"/>
    </location>
    <ligand>
        <name>substrate</name>
    </ligand>
</feature>
<evidence type="ECO:0000256" key="3">
    <source>
        <dbReference type="ARBA" id="ARBA00004496"/>
    </source>
</evidence>
<accession>A0A420DVY6</accession>
<dbReference type="Proteomes" id="UP000284892">
    <property type="component" value="Unassembled WGS sequence"/>
</dbReference>
<evidence type="ECO:0000256" key="1">
    <source>
        <dbReference type="ARBA" id="ARBA00001206"/>
    </source>
</evidence>
<evidence type="ECO:0000313" key="18">
    <source>
        <dbReference type="EMBL" id="RKE98390.1"/>
    </source>
</evidence>
<comment type="subcellular location">
    <subcellularLocation>
        <location evidence="3 16">Cytoplasm</location>
    </subcellularLocation>
</comment>
<feature type="transmembrane region" description="Helical" evidence="17">
    <location>
        <begin position="21"/>
        <end position="40"/>
    </location>
</feature>
<dbReference type="PANTHER" id="PTHR34265:SF1">
    <property type="entry name" value="TYPE III PANTOTHENATE KINASE"/>
    <property type="match status" value="1"/>
</dbReference>
<comment type="function">
    <text evidence="16">Catalyzes the phosphorylation of pantothenate (Pan), the first step in CoA biosynthesis.</text>
</comment>
<keyword evidence="10 16" id="KW-0418">Kinase</keyword>
<gene>
    <name evidence="16" type="primary">coaX</name>
    <name evidence="18" type="ORF">BXY80_0474</name>
</gene>
<dbReference type="AlphaFoldDB" id="A0A420DVY6"/>
<evidence type="ECO:0000313" key="19">
    <source>
        <dbReference type="Proteomes" id="UP000284892"/>
    </source>
</evidence>
<dbReference type="CDD" id="cd24015">
    <property type="entry name" value="ASKHA_NBD_PanK-III"/>
    <property type="match status" value="1"/>
</dbReference>
<dbReference type="GO" id="GO:0046872">
    <property type="term" value="F:metal ion binding"/>
    <property type="evidence" value="ECO:0007669"/>
    <property type="project" value="UniProtKB-KW"/>
</dbReference>
<feature type="binding site" evidence="16">
    <location>
        <position position="115"/>
    </location>
    <ligand>
        <name>substrate</name>
    </ligand>
</feature>
<evidence type="ECO:0000256" key="8">
    <source>
        <dbReference type="ARBA" id="ARBA00022679"/>
    </source>
</evidence>
<dbReference type="EC" id="2.7.1.33" evidence="6 16"/>
<dbReference type="InterPro" id="IPR004619">
    <property type="entry name" value="Type_III_PanK"/>
</dbReference>
<name>A0A420DVY6_9FLAO</name>
<evidence type="ECO:0000256" key="2">
    <source>
        <dbReference type="ARBA" id="ARBA00001958"/>
    </source>
</evidence>
<keyword evidence="8 16" id="KW-0808">Transferase</keyword>
<dbReference type="PANTHER" id="PTHR34265">
    <property type="entry name" value="TYPE III PANTOTHENATE KINASE"/>
    <property type="match status" value="1"/>
</dbReference>
<evidence type="ECO:0000256" key="5">
    <source>
        <dbReference type="ARBA" id="ARBA00011738"/>
    </source>
</evidence>
<keyword evidence="7 16" id="KW-0963">Cytoplasm</keyword>
<comment type="subunit">
    <text evidence="5 16">Homodimer.</text>
</comment>
<evidence type="ECO:0000256" key="17">
    <source>
        <dbReference type="SAM" id="Phobius"/>
    </source>
</evidence>
<evidence type="ECO:0000256" key="9">
    <source>
        <dbReference type="ARBA" id="ARBA00022741"/>
    </source>
</evidence>
<feature type="binding site" evidence="16">
    <location>
        <position position="200"/>
    </location>
    <ligand>
        <name>substrate</name>
    </ligand>
</feature>
<comment type="caution">
    <text evidence="18">The sequence shown here is derived from an EMBL/GenBank/DDBJ whole genome shotgun (WGS) entry which is preliminary data.</text>
</comment>
<dbReference type="NCBIfam" id="TIGR00671">
    <property type="entry name" value="baf"/>
    <property type="match status" value="1"/>
</dbReference>
<keyword evidence="16" id="KW-0479">Metal-binding</keyword>
<keyword evidence="9 16" id="KW-0547">Nucleotide-binding</keyword>
<evidence type="ECO:0000256" key="13">
    <source>
        <dbReference type="ARBA" id="ARBA00022993"/>
    </source>
</evidence>
<evidence type="ECO:0000256" key="11">
    <source>
        <dbReference type="ARBA" id="ARBA00022840"/>
    </source>
</evidence>
<dbReference type="GO" id="GO:0015937">
    <property type="term" value="P:coenzyme A biosynthetic process"/>
    <property type="evidence" value="ECO:0007669"/>
    <property type="project" value="UniProtKB-UniRule"/>
</dbReference>
<evidence type="ECO:0000256" key="6">
    <source>
        <dbReference type="ARBA" id="ARBA00012102"/>
    </source>
</evidence>
<comment type="catalytic activity">
    <reaction evidence="1 16">
        <text>(R)-pantothenate + ATP = (R)-4'-phosphopantothenate + ADP + H(+)</text>
        <dbReference type="Rhea" id="RHEA:16373"/>
        <dbReference type="ChEBI" id="CHEBI:10986"/>
        <dbReference type="ChEBI" id="CHEBI:15378"/>
        <dbReference type="ChEBI" id="CHEBI:29032"/>
        <dbReference type="ChEBI" id="CHEBI:30616"/>
        <dbReference type="ChEBI" id="CHEBI:456216"/>
        <dbReference type="EC" id="2.7.1.33"/>
    </reaction>
</comment>
<dbReference type="GO" id="GO:0005524">
    <property type="term" value="F:ATP binding"/>
    <property type="evidence" value="ECO:0007669"/>
    <property type="project" value="UniProtKB-UniRule"/>
</dbReference>
<keyword evidence="17" id="KW-1133">Transmembrane helix</keyword>
<dbReference type="UniPathway" id="UPA00241">
    <property type="reaction ID" value="UER00352"/>
</dbReference>
<evidence type="ECO:0000256" key="4">
    <source>
        <dbReference type="ARBA" id="ARBA00005225"/>
    </source>
</evidence>
<dbReference type="GO" id="GO:0004594">
    <property type="term" value="F:pantothenate kinase activity"/>
    <property type="evidence" value="ECO:0007669"/>
    <property type="project" value="UniProtKB-UniRule"/>
</dbReference>
<comment type="cofactor">
    <cofactor evidence="2">
        <name>K(+)</name>
        <dbReference type="ChEBI" id="CHEBI:29103"/>
    </cofactor>
</comment>
<feature type="binding site" evidence="16">
    <location>
        <begin position="34"/>
        <end position="41"/>
    </location>
    <ligand>
        <name>ATP</name>
        <dbReference type="ChEBI" id="CHEBI:30616"/>
    </ligand>
</feature>
<proteinExistence type="inferred from homology"/>
<keyword evidence="17" id="KW-0472">Membrane</keyword>
<dbReference type="EMBL" id="RAQJ01000001">
    <property type="protein sequence ID" value="RKE98390.1"/>
    <property type="molecule type" value="Genomic_DNA"/>
</dbReference>
<comment type="pathway">
    <text evidence="4 16">Cofactor biosynthesis; coenzyme A biosynthesis; CoA from (R)-pantothenate: step 1/5.</text>
</comment>
<dbReference type="HAMAP" id="MF_01274">
    <property type="entry name" value="Pantothen_kinase_3"/>
    <property type="match status" value="1"/>
</dbReference>
<dbReference type="NCBIfam" id="NF009853">
    <property type="entry name" value="PRK13320.1-5"/>
    <property type="match status" value="1"/>
</dbReference>
<comment type="cofactor">
    <cofactor evidence="16">
        <name>NH4(+)</name>
        <dbReference type="ChEBI" id="CHEBI:28938"/>
    </cofactor>
    <cofactor evidence="16">
        <name>K(+)</name>
        <dbReference type="ChEBI" id="CHEBI:29103"/>
    </cofactor>
    <text evidence="16">A monovalent cation. Ammonium or potassium.</text>
</comment>
<dbReference type="Gene3D" id="3.30.420.40">
    <property type="match status" value="2"/>
</dbReference>
<reference evidence="18 19" key="1">
    <citation type="submission" date="2018-09" db="EMBL/GenBank/DDBJ databases">
        <title>Genomic Encyclopedia of Archaeal and Bacterial Type Strains, Phase II (KMG-II): from individual species to whole genera.</title>
        <authorList>
            <person name="Goeker M."/>
        </authorList>
    </citation>
    <scope>NUCLEOTIDE SEQUENCE [LARGE SCALE GENOMIC DNA]</scope>
    <source>
        <strain evidence="18 19">DSM 26283</strain>
    </source>
</reference>
<evidence type="ECO:0000256" key="12">
    <source>
        <dbReference type="ARBA" id="ARBA00022958"/>
    </source>
</evidence>
<comment type="similarity">
    <text evidence="14 16">Belongs to the type III pantothenate kinase family.</text>
</comment>
<dbReference type="GO" id="GO:0005737">
    <property type="term" value="C:cytoplasm"/>
    <property type="evidence" value="ECO:0007669"/>
    <property type="project" value="UniProtKB-SubCell"/>
</dbReference>
<keyword evidence="11 16" id="KW-0067">ATP-binding</keyword>